<evidence type="ECO:0000313" key="2">
    <source>
        <dbReference type="Proteomes" id="UP000198736"/>
    </source>
</evidence>
<dbReference type="RefSeq" id="WP_175304631.1">
    <property type="nucleotide sequence ID" value="NZ_CZPZ01000031.1"/>
</dbReference>
<organism evidence="1 2">
    <name type="scientific">Candidatus Nitrospira nitrificans</name>
    <dbReference type="NCBI Taxonomy" id="1742973"/>
    <lineage>
        <taxon>Bacteria</taxon>
        <taxon>Pseudomonadati</taxon>
        <taxon>Nitrospirota</taxon>
        <taxon>Nitrospiria</taxon>
        <taxon>Nitrospirales</taxon>
        <taxon>Nitrospiraceae</taxon>
        <taxon>Nitrospira</taxon>
    </lineage>
</organism>
<gene>
    <name evidence="1" type="ORF">COMA2_40107</name>
</gene>
<dbReference type="AlphaFoldDB" id="A0A0S4LKB2"/>
<evidence type="ECO:0000313" key="1">
    <source>
        <dbReference type="EMBL" id="CUS37941.1"/>
    </source>
</evidence>
<protein>
    <submittedName>
        <fullName evidence="1">Uncharacterized protein</fullName>
    </submittedName>
</protein>
<proteinExistence type="predicted"/>
<dbReference type="STRING" id="1742973.COMA2_40107"/>
<name>A0A0S4LKB2_9BACT</name>
<dbReference type="Proteomes" id="UP000198736">
    <property type="component" value="Unassembled WGS sequence"/>
</dbReference>
<keyword evidence="2" id="KW-1185">Reference proteome</keyword>
<accession>A0A0S4LKB2</accession>
<sequence length="57" mass="6469">MTTTQAAELRVKWKQQPNPPKCEHLNLELEWSEGGYRTGNYNCILCGENVVKTCGQT</sequence>
<dbReference type="EMBL" id="CZPZ01000031">
    <property type="protein sequence ID" value="CUS37941.1"/>
    <property type="molecule type" value="Genomic_DNA"/>
</dbReference>
<reference evidence="2" key="1">
    <citation type="submission" date="2015-10" db="EMBL/GenBank/DDBJ databases">
        <authorList>
            <person name="Luecker S."/>
            <person name="Luecker S."/>
        </authorList>
    </citation>
    <scope>NUCLEOTIDE SEQUENCE [LARGE SCALE GENOMIC DNA]</scope>
</reference>